<proteinExistence type="predicted"/>
<keyword evidence="1" id="KW-1133">Transmembrane helix</keyword>
<feature type="transmembrane region" description="Helical" evidence="1">
    <location>
        <begin position="31"/>
        <end position="51"/>
    </location>
</feature>
<name>A0A1F6P829_9BACT</name>
<reference evidence="2 3" key="1">
    <citation type="journal article" date="2016" name="Nat. Commun.">
        <title>Thousands of microbial genomes shed light on interconnected biogeochemical processes in an aquifer system.</title>
        <authorList>
            <person name="Anantharaman K."/>
            <person name="Brown C.T."/>
            <person name="Hug L.A."/>
            <person name="Sharon I."/>
            <person name="Castelle C.J."/>
            <person name="Probst A.J."/>
            <person name="Thomas B.C."/>
            <person name="Singh A."/>
            <person name="Wilkins M.J."/>
            <person name="Karaoz U."/>
            <person name="Brodie E.L."/>
            <person name="Williams K.H."/>
            <person name="Hubbard S.S."/>
            <person name="Banfield J.F."/>
        </authorList>
    </citation>
    <scope>NUCLEOTIDE SEQUENCE [LARGE SCALE GENOMIC DNA]</scope>
</reference>
<evidence type="ECO:0000256" key="1">
    <source>
        <dbReference type="SAM" id="Phobius"/>
    </source>
</evidence>
<comment type="caution">
    <text evidence="2">The sequence shown here is derived from an EMBL/GenBank/DDBJ whole genome shotgun (WGS) entry which is preliminary data.</text>
</comment>
<organism evidence="2 3">
    <name type="scientific">Candidatus Magasanikbacteria bacterium RIFOXYD1_FULL_40_23</name>
    <dbReference type="NCBI Taxonomy" id="1798705"/>
    <lineage>
        <taxon>Bacteria</taxon>
        <taxon>Candidatus Magasanikiibacteriota</taxon>
    </lineage>
</organism>
<dbReference type="STRING" id="1798705.A2563_05065"/>
<keyword evidence="1" id="KW-0812">Transmembrane</keyword>
<evidence type="ECO:0000313" key="3">
    <source>
        <dbReference type="Proteomes" id="UP000176634"/>
    </source>
</evidence>
<dbReference type="PANTHER" id="PTHR34387">
    <property type="entry name" value="SLR1258 PROTEIN"/>
    <property type="match status" value="1"/>
</dbReference>
<evidence type="ECO:0008006" key="4">
    <source>
        <dbReference type="Google" id="ProtNLM"/>
    </source>
</evidence>
<dbReference type="Gene3D" id="3.30.70.2970">
    <property type="entry name" value="Protein of unknown function (DUF541), domain 2"/>
    <property type="match status" value="1"/>
</dbReference>
<dbReference type="AlphaFoldDB" id="A0A1F6P829"/>
<keyword evidence="1" id="KW-0472">Membrane</keyword>
<evidence type="ECO:0000313" key="2">
    <source>
        <dbReference type="EMBL" id="OGH92325.1"/>
    </source>
</evidence>
<protein>
    <recommendedName>
        <fullName evidence="4">SIMPL domain-containing protein</fullName>
    </recommendedName>
</protein>
<dbReference type="PANTHER" id="PTHR34387:SF1">
    <property type="entry name" value="PERIPLASMIC IMMUNOGENIC PROTEIN"/>
    <property type="match status" value="1"/>
</dbReference>
<sequence length="277" mass="30035">MALPTGGSKLEQMIKGNVGAEHAGHHFGKKLTMTLVGILLAYLVVYVGTLIHKNMKEYQFIGRADRMERTVAINGFGKVSGKNDIAVTTIGFSNTDKDVSKAQADNKKVMDQIYMDLKAMGIEEKDLQGNYNIYPDYNYTQDKGQELKGYRVSNSLTIKIRDLSKVSGVLSLAGKHGATEVNGLSFTVDEPENLKAQAREKALSDAQAKAASLAQKLGVRLGSIINYNEYEGPDYSYQAKNLDYAMGMGGAGSAPAAVPGGSMDMSMNVNIIYEILQ</sequence>
<dbReference type="GO" id="GO:0006974">
    <property type="term" value="P:DNA damage response"/>
    <property type="evidence" value="ECO:0007669"/>
    <property type="project" value="TreeGrafter"/>
</dbReference>
<dbReference type="Pfam" id="PF04402">
    <property type="entry name" value="SIMPL"/>
    <property type="match status" value="1"/>
</dbReference>
<dbReference type="InterPro" id="IPR052022">
    <property type="entry name" value="26kDa_periplasmic_antigen"/>
</dbReference>
<dbReference type="Gene3D" id="3.30.110.170">
    <property type="entry name" value="Protein of unknown function (DUF541), domain 1"/>
    <property type="match status" value="1"/>
</dbReference>
<accession>A0A1F6P829</accession>
<gene>
    <name evidence="2" type="ORF">A2563_05065</name>
</gene>
<dbReference type="Proteomes" id="UP000176634">
    <property type="component" value="Unassembled WGS sequence"/>
</dbReference>
<dbReference type="EMBL" id="MFRA01000006">
    <property type="protein sequence ID" value="OGH92325.1"/>
    <property type="molecule type" value="Genomic_DNA"/>
</dbReference>
<dbReference type="InterPro" id="IPR007497">
    <property type="entry name" value="SIMPL/DUF541"/>
</dbReference>